<dbReference type="InterPro" id="IPR057326">
    <property type="entry name" value="KR_dom"/>
</dbReference>
<comment type="similarity">
    <text evidence="1">Belongs to the short-chain dehydrogenases/reductases (SDR) family.</text>
</comment>
<dbReference type="PANTHER" id="PTHR43086:SF3">
    <property type="entry name" value="NADP-DEPENDENT 3-HYDROXY ACID DEHYDROGENASE YDFG"/>
    <property type="match status" value="1"/>
</dbReference>
<evidence type="ECO:0000256" key="1">
    <source>
        <dbReference type="ARBA" id="ARBA00006484"/>
    </source>
</evidence>
<dbReference type="EC" id="1.1.1.298" evidence="4"/>
<dbReference type="InterPro" id="IPR036291">
    <property type="entry name" value="NAD(P)-bd_dom_sf"/>
</dbReference>
<dbReference type="SMART" id="SM00822">
    <property type="entry name" value="PKS_KR"/>
    <property type="match status" value="1"/>
</dbReference>
<dbReference type="PROSITE" id="PS00061">
    <property type="entry name" value="ADH_SHORT"/>
    <property type="match status" value="1"/>
</dbReference>
<evidence type="ECO:0000256" key="6">
    <source>
        <dbReference type="ARBA" id="ARBA00044065"/>
    </source>
</evidence>
<evidence type="ECO:0000313" key="12">
    <source>
        <dbReference type="EMBL" id="MFC5137154.1"/>
    </source>
</evidence>
<dbReference type="InterPro" id="IPR002347">
    <property type="entry name" value="SDR_fam"/>
</dbReference>
<comment type="function">
    <text evidence="9">NADP-dependent dehydrogenase with broad substrate specificity acting on 3-hydroxy acids. Catalyzes the NADP-dependent oxidation of L-allo-threonine to L-2-amino-3-keto-butyrate, which is spontaneously decarboxylated into aminoacetone. Also acts on D-threonine, L-serine, D-serine, D-3-hydroxyisobutyrate, L-3-hydroxyisobutyrate, D-glycerate and L-glycerate. Able to catalyze the reduction of the malonic semialdehyde to 3-hydroxypropionic acid. YdfG is apparently supplementing RutE, the presumed malonic semialdehyde reductase involved in pyrimidine degradation since both are able to detoxify malonic semialdehyde.</text>
</comment>
<evidence type="ECO:0000256" key="5">
    <source>
        <dbReference type="ARBA" id="ARBA00044059"/>
    </source>
</evidence>
<evidence type="ECO:0000256" key="2">
    <source>
        <dbReference type="ARBA" id="ARBA00023002"/>
    </source>
</evidence>
<evidence type="ECO:0000256" key="10">
    <source>
        <dbReference type="ARBA" id="ARBA00047274"/>
    </source>
</evidence>
<name>A0ABV9Z9Y0_9PSEU</name>
<dbReference type="PRINTS" id="PR00081">
    <property type="entry name" value="GDHRDH"/>
</dbReference>
<dbReference type="InterPro" id="IPR020904">
    <property type="entry name" value="Sc_DH/Rdtase_CS"/>
</dbReference>
<dbReference type="Pfam" id="PF00106">
    <property type="entry name" value="adh_short"/>
    <property type="match status" value="2"/>
</dbReference>
<evidence type="ECO:0000256" key="9">
    <source>
        <dbReference type="ARBA" id="ARBA00045650"/>
    </source>
</evidence>
<dbReference type="SUPFAM" id="SSF51735">
    <property type="entry name" value="NAD(P)-binding Rossmann-fold domains"/>
    <property type="match status" value="2"/>
</dbReference>
<comment type="caution">
    <text evidence="12">The sequence shown here is derived from an EMBL/GenBank/DDBJ whole genome shotgun (WGS) entry which is preliminary data.</text>
</comment>
<evidence type="ECO:0000256" key="8">
    <source>
        <dbReference type="ARBA" id="ARBA00044349"/>
    </source>
</evidence>
<sequence length="535" mass="54168">MSGPVPRRTLVTSADTDLGRAFVRRLHAAGDELVLAGGERAALEALADQLADGPRGTRPEVLPGDLADADDVDLVARRLEAPTRPIDLLVVGPTPASPEGLPEADPVAVRAALDRTAAAPLILIRAALPAMVARGHPGPGGVITTAGPGAYLPLAGAAGLDGAAQAYVAMLTESLAQRHNGDGPTLTVVCPTPPGVGSGPRTKQAVPLRVAPPDADTVAGAALADHAAGRAVSTPGVGMKALVGTSRLVPFAALRVSSGMRRTTFAGALAARRGPRGAREGTALVTGASSGIGAAFAEHLAVAGHDLVLVARDAGRLESLAERLRARHGVGVEVLVADLAAASGRSRVVERLSLGETPIALLVNNAGYATAGEFVDTDPGALRANYEVNMAAVLELTAAVLPGMVVRGRGDVVNVSSVAGFLPGRGSVYSAGKTYVTALSQNLALSLGGTGVRVMALCPGFTRTEFHARLGQDRQGPDWLWLDAGTVVTEGLDDLEAGKAVSVPGAVYKAIVGVTRVVPRALLRALAARTATGRG</sequence>
<dbReference type="PANTHER" id="PTHR43086">
    <property type="entry name" value="VERY-LONG-CHAIN 3-OXOOACYL-COA REDUCTASE"/>
    <property type="match status" value="1"/>
</dbReference>
<gene>
    <name evidence="12" type="ORF">ACFPK1_02850</name>
</gene>
<comment type="catalytic activity">
    <reaction evidence="10">
        <text>3-hydroxypropanoate + NADP(+) = 3-oxopropanoate + NADPH + H(+)</text>
        <dbReference type="Rhea" id="RHEA:26438"/>
        <dbReference type="ChEBI" id="CHEBI:15378"/>
        <dbReference type="ChEBI" id="CHEBI:16510"/>
        <dbReference type="ChEBI" id="CHEBI:33190"/>
        <dbReference type="ChEBI" id="CHEBI:57783"/>
        <dbReference type="ChEBI" id="CHEBI:58349"/>
        <dbReference type="EC" id="1.1.1.298"/>
    </reaction>
</comment>
<keyword evidence="13" id="KW-1185">Reference proteome</keyword>
<keyword evidence="2" id="KW-0560">Oxidoreductase</keyword>
<organism evidence="12 13">
    <name type="scientific">Actinomycetospora rhizophila</name>
    <dbReference type="NCBI Taxonomy" id="1416876"/>
    <lineage>
        <taxon>Bacteria</taxon>
        <taxon>Bacillati</taxon>
        <taxon>Actinomycetota</taxon>
        <taxon>Actinomycetes</taxon>
        <taxon>Pseudonocardiales</taxon>
        <taxon>Pseudonocardiaceae</taxon>
        <taxon>Actinomycetospora</taxon>
    </lineage>
</organism>
<dbReference type="PRINTS" id="PR00080">
    <property type="entry name" value="SDRFAMILY"/>
</dbReference>
<evidence type="ECO:0000256" key="3">
    <source>
        <dbReference type="ARBA" id="ARBA00043812"/>
    </source>
</evidence>
<comment type="catalytic activity">
    <reaction evidence="3">
        <text>L-allo-threonine + NADP(+) = aminoacetone + CO2 + NADPH</text>
        <dbReference type="Rhea" id="RHEA:43524"/>
        <dbReference type="ChEBI" id="CHEBI:16526"/>
        <dbReference type="ChEBI" id="CHEBI:57783"/>
        <dbReference type="ChEBI" id="CHEBI:58320"/>
        <dbReference type="ChEBI" id="CHEBI:58349"/>
        <dbReference type="ChEBI" id="CHEBI:58585"/>
        <dbReference type="EC" id="1.1.1.381"/>
    </reaction>
</comment>
<evidence type="ECO:0000313" key="13">
    <source>
        <dbReference type="Proteomes" id="UP001596175"/>
    </source>
</evidence>
<dbReference type="EC" id="1.1.1.381" evidence="5"/>
<accession>A0ABV9Z9Y0</accession>
<dbReference type="RefSeq" id="WP_378019366.1">
    <property type="nucleotide sequence ID" value="NZ_JBHSKG010000001.1"/>
</dbReference>
<reference evidence="13" key="1">
    <citation type="journal article" date="2019" name="Int. J. Syst. Evol. Microbiol.">
        <title>The Global Catalogue of Microorganisms (GCM) 10K type strain sequencing project: providing services to taxonomists for standard genome sequencing and annotation.</title>
        <authorList>
            <consortium name="The Broad Institute Genomics Platform"/>
            <consortium name="The Broad Institute Genome Sequencing Center for Infectious Disease"/>
            <person name="Wu L."/>
            <person name="Ma J."/>
        </authorList>
    </citation>
    <scope>NUCLEOTIDE SEQUENCE [LARGE SCALE GENOMIC DNA]</scope>
    <source>
        <strain evidence="13">XZYJ18</strain>
    </source>
</reference>
<evidence type="ECO:0000256" key="7">
    <source>
        <dbReference type="ARBA" id="ARBA00044271"/>
    </source>
</evidence>
<dbReference type="CDD" id="cd05233">
    <property type="entry name" value="SDR_c"/>
    <property type="match status" value="1"/>
</dbReference>
<evidence type="ECO:0000256" key="4">
    <source>
        <dbReference type="ARBA" id="ARBA00044050"/>
    </source>
</evidence>
<evidence type="ECO:0000259" key="11">
    <source>
        <dbReference type="SMART" id="SM00822"/>
    </source>
</evidence>
<dbReference type="EMBL" id="JBHSKG010000001">
    <property type="protein sequence ID" value="MFC5137154.1"/>
    <property type="molecule type" value="Genomic_DNA"/>
</dbReference>
<dbReference type="Gene3D" id="3.40.50.720">
    <property type="entry name" value="NAD(P)-binding Rossmann-like Domain"/>
    <property type="match status" value="2"/>
</dbReference>
<proteinExistence type="inferred from homology"/>
<feature type="domain" description="Ketoreductase" evidence="11">
    <location>
        <begin position="281"/>
        <end position="460"/>
    </location>
</feature>
<protein>
    <recommendedName>
        <fullName evidence="6">NADP-dependent 3-hydroxy acid dehydrogenase YdfG</fullName>
        <ecNumber evidence="4">1.1.1.298</ecNumber>
        <ecNumber evidence="5">1.1.1.381</ecNumber>
    </recommendedName>
    <alternativeName>
        <fullName evidence="8">L-allo-threonine dehydrogenase</fullName>
    </alternativeName>
    <alternativeName>
        <fullName evidence="7">Malonic semialdehyde reductase</fullName>
    </alternativeName>
</protein>
<dbReference type="Proteomes" id="UP001596175">
    <property type="component" value="Unassembled WGS sequence"/>
</dbReference>